<dbReference type="AlphaFoldDB" id="R0I8L1"/>
<feature type="transmembrane region" description="Helical" evidence="1">
    <location>
        <begin position="263"/>
        <end position="283"/>
    </location>
</feature>
<keyword evidence="1" id="KW-0812">Transmembrane</keyword>
<dbReference type="Proteomes" id="UP000029121">
    <property type="component" value="Unassembled WGS sequence"/>
</dbReference>
<evidence type="ECO:0000256" key="1">
    <source>
        <dbReference type="SAM" id="Phobius"/>
    </source>
</evidence>
<feature type="chain" id="PRO_5004352824" description="FBD domain-containing protein" evidence="2">
    <location>
        <begin position="19"/>
        <end position="322"/>
    </location>
</feature>
<sequence length="322" mass="36928">MYILNLMLLVMGRAQTKSAPPPFSPFANLPKPMKIVFQTLLRPRTVFSFILTNSRLMKSILSKVGRRRFPITVTMDLNWIHHYLSRILVDRDVCEVLITLPEAPFPNFCQVPKSCKKNGIMIPALWSGDYRSFINFLYPLSLNTKLNHVNFNGFKDISQTSKSWTKNGIMIPLSIEKGLPKLLQAFMFASMFSELSRGLIFRVYNVNREYLQDEPKPLSHALKQTSPGMSPPSSMVERFIESSNALFVRAVCDHELVLDILKFVFNVESIMVFIRVIHLVASFSNFWSFPSDKSLSLYLYLFVYVFCISSAHALYELPSAEV</sequence>
<evidence type="ECO:0000313" key="3">
    <source>
        <dbReference type="EMBL" id="EOA32843.1"/>
    </source>
</evidence>
<evidence type="ECO:0000313" key="4">
    <source>
        <dbReference type="Proteomes" id="UP000029121"/>
    </source>
</evidence>
<accession>R0I8L1</accession>
<reference evidence="4" key="1">
    <citation type="journal article" date="2013" name="Nat. Genet.">
        <title>The Capsella rubella genome and the genomic consequences of rapid mating system evolution.</title>
        <authorList>
            <person name="Slotte T."/>
            <person name="Hazzouri K.M."/>
            <person name="Agren J.A."/>
            <person name="Koenig D."/>
            <person name="Maumus F."/>
            <person name="Guo Y.L."/>
            <person name="Steige K."/>
            <person name="Platts A.E."/>
            <person name="Escobar J.S."/>
            <person name="Newman L.K."/>
            <person name="Wang W."/>
            <person name="Mandakova T."/>
            <person name="Vello E."/>
            <person name="Smith L.M."/>
            <person name="Henz S.R."/>
            <person name="Steffen J."/>
            <person name="Takuno S."/>
            <person name="Brandvain Y."/>
            <person name="Coop G."/>
            <person name="Andolfatto P."/>
            <person name="Hu T.T."/>
            <person name="Blanchette M."/>
            <person name="Clark R.M."/>
            <person name="Quesneville H."/>
            <person name="Nordborg M."/>
            <person name="Gaut B.S."/>
            <person name="Lysak M.A."/>
            <person name="Jenkins J."/>
            <person name="Grimwood J."/>
            <person name="Chapman J."/>
            <person name="Prochnik S."/>
            <person name="Shu S."/>
            <person name="Rokhsar D."/>
            <person name="Schmutz J."/>
            <person name="Weigel D."/>
            <person name="Wright S.I."/>
        </authorList>
    </citation>
    <scope>NUCLEOTIDE SEQUENCE [LARGE SCALE GENOMIC DNA]</scope>
    <source>
        <strain evidence="4">cv. Monte Gargano</strain>
    </source>
</reference>
<keyword evidence="1" id="KW-0472">Membrane</keyword>
<dbReference type="KEGG" id="crb:17892842"/>
<feature type="signal peptide" evidence="2">
    <location>
        <begin position="1"/>
        <end position="18"/>
    </location>
</feature>
<evidence type="ECO:0000256" key="2">
    <source>
        <dbReference type="SAM" id="SignalP"/>
    </source>
</evidence>
<dbReference type="STRING" id="81985.R0I8L1"/>
<dbReference type="EMBL" id="KB870807">
    <property type="protein sequence ID" value="EOA32843.1"/>
    <property type="molecule type" value="Genomic_DNA"/>
</dbReference>
<gene>
    <name evidence="3" type="ORF">CARUB_v10016157mg</name>
</gene>
<name>R0I8L1_9BRAS</name>
<proteinExistence type="predicted"/>
<keyword evidence="1" id="KW-1133">Transmembrane helix</keyword>
<keyword evidence="4" id="KW-1185">Reference proteome</keyword>
<feature type="transmembrane region" description="Helical" evidence="1">
    <location>
        <begin position="295"/>
        <end position="315"/>
    </location>
</feature>
<evidence type="ECO:0008006" key="5">
    <source>
        <dbReference type="Google" id="ProtNLM"/>
    </source>
</evidence>
<protein>
    <recommendedName>
        <fullName evidence="5">FBD domain-containing protein</fullName>
    </recommendedName>
</protein>
<keyword evidence="2" id="KW-0732">Signal</keyword>
<organism evidence="3 4">
    <name type="scientific">Capsella rubella</name>
    <dbReference type="NCBI Taxonomy" id="81985"/>
    <lineage>
        <taxon>Eukaryota</taxon>
        <taxon>Viridiplantae</taxon>
        <taxon>Streptophyta</taxon>
        <taxon>Embryophyta</taxon>
        <taxon>Tracheophyta</taxon>
        <taxon>Spermatophyta</taxon>
        <taxon>Magnoliopsida</taxon>
        <taxon>eudicotyledons</taxon>
        <taxon>Gunneridae</taxon>
        <taxon>Pentapetalae</taxon>
        <taxon>rosids</taxon>
        <taxon>malvids</taxon>
        <taxon>Brassicales</taxon>
        <taxon>Brassicaceae</taxon>
        <taxon>Camelineae</taxon>
        <taxon>Capsella</taxon>
    </lineage>
</organism>